<evidence type="ECO:0000313" key="2">
    <source>
        <dbReference type="Proteomes" id="UP000327013"/>
    </source>
</evidence>
<sequence length="117" mass="13100">MYRPTIARDVADQPLPHGLHLRTALTRWYGSLNKPRIPASIRSNFHSADSLGIPPAPRRWQHTPTSSSGFTADLRTIEFEENLGHAASPGDLSWYRQVRWLGAGPSRSHLREFGSEG</sequence>
<accession>A0A5N6KUE3</accession>
<reference evidence="1 2" key="1">
    <citation type="submission" date="2019-06" db="EMBL/GenBank/DDBJ databases">
        <title>A chromosomal-level reference genome of Carpinus fangiana (Coryloideae, Betulaceae).</title>
        <authorList>
            <person name="Yang X."/>
            <person name="Wang Z."/>
            <person name="Zhang L."/>
            <person name="Hao G."/>
            <person name="Liu J."/>
            <person name="Yang Y."/>
        </authorList>
    </citation>
    <scope>NUCLEOTIDE SEQUENCE [LARGE SCALE GENOMIC DNA]</scope>
    <source>
        <strain evidence="1">Cfa_2016G</strain>
        <tissue evidence="1">Leaf</tissue>
    </source>
</reference>
<keyword evidence="2" id="KW-1185">Reference proteome</keyword>
<evidence type="ECO:0000313" key="1">
    <source>
        <dbReference type="EMBL" id="KAB8345898.1"/>
    </source>
</evidence>
<gene>
    <name evidence="1" type="ORF">FH972_022953</name>
</gene>
<dbReference type="EMBL" id="VIBQ01000013">
    <property type="protein sequence ID" value="KAB8345898.1"/>
    <property type="molecule type" value="Genomic_DNA"/>
</dbReference>
<name>A0A5N6KUE3_9ROSI</name>
<dbReference type="AlphaFoldDB" id="A0A5N6KUE3"/>
<dbReference type="Proteomes" id="UP000327013">
    <property type="component" value="Unassembled WGS sequence"/>
</dbReference>
<comment type="caution">
    <text evidence="1">The sequence shown here is derived from an EMBL/GenBank/DDBJ whole genome shotgun (WGS) entry which is preliminary data.</text>
</comment>
<protein>
    <submittedName>
        <fullName evidence="1">Uncharacterized protein</fullName>
    </submittedName>
</protein>
<proteinExistence type="predicted"/>
<organism evidence="1 2">
    <name type="scientific">Carpinus fangiana</name>
    <dbReference type="NCBI Taxonomy" id="176857"/>
    <lineage>
        <taxon>Eukaryota</taxon>
        <taxon>Viridiplantae</taxon>
        <taxon>Streptophyta</taxon>
        <taxon>Embryophyta</taxon>
        <taxon>Tracheophyta</taxon>
        <taxon>Spermatophyta</taxon>
        <taxon>Magnoliopsida</taxon>
        <taxon>eudicotyledons</taxon>
        <taxon>Gunneridae</taxon>
        <taxon>Pentapetalae</taxon>
        <taxon>rosids</taxon>
        <taxon>fabids</taxon>
        <taxon>Fagales</taxon>
        <taxon>Betulaceae</taxon>
        <taxon>Carpinus</taxon>
    </lineage>
</organism>